<keyword evidence="2" id="KW-1185">Reference proteome</keyword>
<evidence type="ECO:0000313" key="2">
    <source>
        <dbReference type="Proteomes" id="UP000230423"/>
    </source>
</evidence>
<sequence>MKLAQHGKDAAPRPARRRFIHWLELSTRKMMPSPRCELCGYNYRRRNYINEIYYDILSRAETD</sequence>
<accession>A0A2G9UXW7</accession>
<gene>
    <name evidence="1" type="ORF">TELCIR_02882</name>
</gene>
<evidence type="ECO:0000313" key="1">
    <source>
        <dbReference type="EMBL" id="PIO75084.1"/>
    </source>
</evidence>
<name>A0A2G9UXW7_TELCI</name>
<proteinExistence type="predicted"/>
<dbReference type="OrthoDB" id="264354at2759"/>
<dbReference type="EMBL" id="KZ345183">
    <property type="protein sequence ID" value="PIO75084.1"/>
    <property type="molecule type" value="Genomic_DNA"/>
</dbReference>
<organism evidence="1 2">
    <name type="scientific">Teladorsagia circumcincta</name>
    <name type="common">Brown stomach worm</name>
    <name type="synonym">Ostertagia circumcincta</name>
    <dbReference type="NCBI Taxonomy" id="45464"/>
    <lineage>
        <taxon>Eukaryota</taxon>
        <taxon>Metazoa</taxon>
        <taxon>Ecdysozoa</taxon>
        <taxon>Nematoda</taxon>
        <taxon>Chromadorea</taxon>
        <taxon>Rhabditida</taxon>
        <taxon>Rhabditina</taxon>
        <taxon>Rhabditomorpha</taxon>
        <taxon>Strongyloidea</taxon>
        <taxon>Trichostrongylidae</taxon>
        <taxon>Teladorsagia</taxon>
    </lineage>
</organism>
<dbReference type="Proteomes" id="UP000230423">
    <property type="component" value="Unassembled WGS sequence"/>
</dbReference>
<protein>
    <submittedName>
        <fullName evidence="1">Uncharacterized protein</fullName>
    </submittedName>
</protein>
<dbReference type="AlphaFoldDB" id="A0A2G9UXW7"/>
<reference evidence="1 2" key="1">
    <citation type="submission" date="2015-09" db="EMBL/GenBank/DDBJ databases">
        <title>Draft genome of the parasitic nematode Teladorsagia circumcincta isolate WARC Sus (inbred).</title>
        <authorList>
            <person name="Mitreva M."/>
        </authorList>
    </citation>
    <scope>NUCLEOTIDE SEQUENCE [LARGE SCALE GENOMIC DNA]</scope>
    <source>
        <strain evidence="1 2">S</strain>
    </source>
</reference>